<dbReference type="AlphaFoldDB" id="A0A8X6J0D7"/>
<name>A0A8X6J0D7_NEPPI</name>
<organism evidence="1 2">
    <name type="scientific">Nephila pilipes</name>
    <name type="common">Giant wood spider</name>
    <name type="synonym">Nephila maculata</name>
    <dbReference type="NCBI Taxonomy" id="299642"/>
    <lineage>
        <taxon>Eukaryota</taxon>
        <taxon>Metazoa</taxon>
        <taxon>Ecdysozoa</taxon>
        <taxon>Arthropoda</taxon>
        <taxon>Chelicerata</taxon>
        <taxon>Arachnida</taxon>
        <taxon>Araneae</taxon>
        <taxon>Araneomorphae</taxon>
        <taxon>Entelegynae</taxon>
        <taxon>Araneoidea</taxon>
        <taxon>Nephilidae</taxon>
        <taxon>Nephila</taxon>
    </lineage>
</organism>
<gene>
    <name evidence="1" type="ORF">NPIL_699931</name>
</gene>
<protein>
    <submittedName>
        <fullName evidence="1">Uncharacterized protein</fullName>
    </submittedName>
</protein>
<feature type="non-terminal residue" evidence="1">
    <location>
        <position position="1"/>
    </location>
</feature>
<sequence length="23" mass="2657">KFTLQPSMRSTFVGILQELAYVK</sequence>
<evidence type="ECO:0000313" key="1">
    <source>
        <dbReference type="EMBL" id="GFS67957.1"/>
    </source>
</evidence>
<accession>A0A8X6J0D7</accession>
<evidence type="ECO:0000313" key="2">
    <source>
        <dbReference type="Proteomes" id="UP000887013"/>
    </source>
</evidence>
<dbReference type="Proteomes" id="UP000887013">
    <property type="component" value="Unassembled WGS sequence"/>
</dbReference>
<dbReference type="EMBL" id="BMAW01048806">
    <property type="protein sequence ID" value="GFS67957.1"/>
    <property type="molecule type" value="Genomic_DNA"/>
</dbReference>
<proteinExistence type="predicted"/>
<reference evidence="1" key="1">
    <citation type="submission" date="2020-08" db="EMBL/GenBank/DDBJ databases">
        <title>Multicomponent nature underlies the extraordinary mechanical properties of spider dragline silk.</title>
        <authorList>
            <person name="Kono N."/>
            <person name="Nakamura H."/>
            <person name="Mori M."/>
            <person name="Yoshida Y."/>
            <person name="Ohtoshi R."/>
            <person name="Malay A.D."/>
            <person name="Moran D.A.P."/>
            <person name="Tomita M."/>
            <person name="Numata K."/>
            <person name="Arakawa K."/>
        </authorList>
    </citation>
    <scope>NUCLEOTIDE SEQUENCE</scope>
</reference>
<comment type="caution">
    <text evidence="1">The sequence shown here is derived from an EMBL/GenBank/DDBJ whole genome shotgun (WGS) entry which is preliminary data.</text>
</comment>
<keyword evidence="2" id="KW-1185">Reference proteome</keyword>